<evidence type="ECO:0000313" key="6">
    <source>
        <dbReference type="EMBL" id="GCF94368.1"/>
    </source>
</evidence>
<dbReference type="PANTHER" id="PTHR30514">
    <property type="entry name" value="GLUCOKINASE"/>
    <property type="match status" value="1"/>
</dbReference>
<evidence type="ECO:0000256" key="3">
    <source>
        <dbReference type="ARBA" id="ARBA00023163"/>
    </source>
</evidence>
<dbReference type="GO" id="GO:0003677">
    <property type="term" value="F:DNA binding"/>
    <property type="evidence" value="ECO:0007669"/>
    <property type="project" value="UniProtKB-KW"/>
</dbReference>
<dbReference type="PROSITE" id="PS51071">
    <property type="entry name" value="HTH_RPIR"/>
    <property type="match status" value="1"/>
</dbReference>
<dbReference type="SUPFAM" id="SSF46689">
    <property type="entry name" value="Homeodomain-like"/>
    <property type="match status" value="1"/>
</dbReference>
<dbReference type="Pfam" id="PF01418">
    <property type="entry name" value="HTH_6"/>
    <property type="match status" value="1"/>
</dbReference>
<dbReference type="RefSeq" id="WP_146622843.1">
    <property type="nucleotide sequence ID" value="NZ_BJCC01000017.1"/>
</dbReference>
<dbReference type="AlphaFoldDB" id="A0A4P5PE34"/>
<dbReference type="PROSITE" id="PS51464">
    <property type="entry name" value="SIS"/>
    <property type="match status" value="1"/>
</dbReference>
<evidence type="ECO:0000256" key="2">
    <source>
        <dbReference type="ARBA" id="ARBA00023125"/>
    </source>
</evidence>
<dbReference type="InterPro" id="IPR047640">
    <property type="entry name" value="RpiR-like"/>
</dbReference>
<dbReference type="Gene3D" id="1.10.10.10">
    <property type="entry name" value="Winged helix-like DNA-binding domain superfamily/Winged helix DNA-binding domain"/>
    <property type="match status" value="1"/>
</dbReference>
<feature type="domain" description="HTH rpiR-type" evidence="4">
    <location>
        <begin position="1"/>
        <end position="77"/>
    </location>
</feature>
<dbReference type="EMBL" id="BJCC01000017">
    <property type="protein sequence ID" value="GCF94368.1"/>
    <property type="molecule type" value="Genomic_DNA"/>
</dbReference>
<comment type="caution">
    <text evidence="6">The sequence shown here is derived from an EMBL/GenBank/DDBJ whole genome shotgun (WGS) entry which is preliminary data.</text>
</comment>
<keyword evidence="1" id="KW-0805">Transcription regulation</keyword>
<sequence length="270" mass="29995">MGYLETIRANYENLTKSEKKVADYIVSTGDKLHQQTLSDIKKATMVGDATIVRFCQKMGYSGFSDLKIAIAKEELNNPESTESSFVKRVEKKLANAIKDTSSLADEKKMKEAASFINQAKNIYIYGVGSSGITALDMESRFLRGGLRVKAITDPHYQMMNASLFTQEDLVIGITLTGKTKDIYDALSVAKKNGAKIISICNYVLSPVAQISDVVLQTAIEEYLLNGGSLTGKISQIFAIDLLITYYEKTYGINEDQMREKIAREIVHKQL</sequence>
<dbReference type="InterPro" id="IPR036388">
    <property type="entry name" value="WH-like_DNA-bd_sf"/>
</dbReference>
<evidence type="ECO:0000259" key="4">
    <source>
        <dbReference type="PROSITE" id="PS51071"/>
    </source>
</evidence>
<proteinExistence type="predicted"/>
<reference evidence="7" key="1">
    <citation type="submission" date="2019-02" db="EMBL/GenBank/DDBJ databases">
        <title>Draft genome sequence of Enterococcus sp. Gos25-1.</title>
        <authorList>
            <person name="Tanaka N."/>
            <person name="Shiwa Y."/>
            <person name="Fujita N."/>
        </authorList>
    </citation>
    <scope>NUCLEOTIDE SEQUENCE [LARGE SCALE GENOMIC DNA]</scope>
    <source>
        <strain evidence="7">Gos25-1</strain>
    </source>
</reference>
<dbReference type="InterPro" id="IPR046348">
    <property type="entry name" value="SIS_dom_sf"/>
</dbReference>
<evidence type="ECO:0000256" key="1">
    <source>
        <dbReference type="ARBA" id="ARBA00023015"/>
    </source>
</evidence>
<dbReference type="Proteomes" id="UP000290567">
    <property type="component" value="Unassembled WGS sequence"/>
</dbReference>
<dbReference type="SUPFAM" id="SSF53697">
    <property type="entry name" value="SIS domain"/>
    <property type="match status" value="1"/>
</dbReference>
<keyword evidence="2" id="KW-0238">DNA-binding</keyword>
<dbReference type="GO" id="GO:0003700">
    <property type="term" value="F:DNA-binding transcription factor activity"/>
    <property type="evidence" value="ECO:0007669"/>
    <property type="project" value="InterPro"/>
</dbReference>
<dbReference type="CDD" id="cd05013">
    <property type="entry name" value="SIS_RpiR"/>
    <property type="match status" value="1"/>
</dbReference>
<dbReference type="Pfam" id="PF01380">
    <property type="entry name" value="SIS"/>
    <property type="match status" value="1"/>
</dbReference>
<dbReference type="InterPro" id="IPR000281">
    <property type="entry name" value="HTH_RpiR"/>
</dbReference>
<name>A0A4P5PE34_9ENTE</name>
<dbReference type="OrthoDB" id="1648815at2"/>
<dbReference type="GO" id="GO:1901135">
    <property type="term" value="P:carbohydrate derivative metabolic process"/>
    <property type="evidence" value="ECO:0007669"/>
    <property type="project" value="InterPro"/>
</dbReference>
<dbReference type="GO" id="GO:0097367">
    <property type="term" value="F:carbohydrate derivative binding"/>
    <property type="evidence" value="ECO:0007669"/>
    <property type="project" value="InterPro"/>
</dbReference>
<dbReference type="PANTHER" id="PTHR30514:SF1">
    <property type="entry name" value="HTH-TYPE TRANSCRIPTIONAL REGULATOR HEXR-RELATED"/>
    <property type="match status" value="1"/>
</dbReference>
<evidence type="ECO:0000259" key="5">
    <source>
        <dbReference type="PROSITE" id="PS51464"/>
    </source>
</evidence>
<gene>
    <name evidence="6" type="primary">rpiR2</name>
    <name evidence="6" type="ORF">NRIC_22590</name>
</gene>
<keyword evidence="7" id="KW-1185">Reference proteome</keyword>
<organism evidence="6 7">
    <name type="scientific">Enterococcus florum</name>
    <dbReference type="NCBI Taxonomy" id="2480627"/>
    <lineage>
        <taxon>Bacteria</taxon>
        <taxon>Bacillati</taxon>
        <taxon>Bacillota</taxon>
        <taxon>Bacilli</taxon>
        <taxon>Lactobacillales</taxon>
        <taxon>Enterococcaceae</taxon>
        <taxon>Enterococcus</taxon>
    </lineage>
</organism>
<protein>
    <submittedName>
        <fullName evidence="6">RpiR family transcriptional regulator</fullName>
    </submittedName>
</protein>
<dbReference type="InterPro" id="IPR035472">
    <property type="entry name" value="RpiR-like_SIS"/>
</dbReference>
<feature type="domain" description="SIS" evidence="5">
    <location>
        <begin position="112"/>
        <end position="252"/>
    </location>
</feature>
<evidence type="ECO:0000313" key="7">
    <source>
        <dbReference type="Proteomes" id="UP000290567"/>
    </source>
</evidence>
<dbReference type="Gene3D" id="3.40.50.10490">
    <property type="entry name" value="Glucose-6-phosphate isomerase like protein, domain 1"/>
    <property type="match status" value="1"/>
</dbReference>
<dbReference type="InterPro" id="IPR009057">
    <property type="entry name" value="Homeodomain-like_sf"/>
</dbReference>
<keyword evidence="3" id="KW-0804">Transcription</keyword>
<accession>A0A4P5PE34</accession>
<dbReference type="InterPro" id="IPR001347">
    <property type="entry name" value="SIS_dom"/>
</dbReference>